<reference evidence="1 2" key="1">
    <citation type="submission" date="2021-06" db="EMBL/GenBank/DDBJ databases">
        <title>Caerostris extrusa draft genome.</title>
        <authorList>
            <person name="Kono N."/>
            <person name="Arakawa K."/>
        </authorList>
    </citation>
    <scope>NUCLEOTIDE SEQUENCE [LARGE SCALE GENOMIC DNA]</scope>
</reference>
<keyword evidence="2" id="KW-1185">Reference proteome</keyword>
<comment type="caution">
    <text evidence="1">The sequence shown here is derived from an EMBL/GenBank/DDBJ whole genome shotgun (WGS) entry which is preliminary data.</text>
</comment>
<name>A0AAV4NS29_CAEEX</name>
<evidence type="ECO:0000313" key="1">
    <source>
        <dbReference type="EMBL" id="GIX86721.1"/>
    </source>
</evidence>
<accession>A0AAV4NS29</accession>
<dbReference type="Proteomes" id="UP001054945">
    <property type="component" value="Unassembled WGS sequence"/>
</dbReference>
<protein>
    <submittedName>
        <fullName evidence="1">Uncharacterized protein</fullName>
    </submittedName>
</protein>
<dbReference type="EMBL" id="BPLR01021164">
    <property type="protein sequence ID" value="GIX86721.1"/>
    <property type="molecule type" value="Genomic_DNA"/>
</dbReference>
<dbReference type="AlphaFoldDB" id="A0AAV4NS29"/>
<sequence length="356" mass="40636">MPSNLPKNVVLQVMDFIASSIDPYELLVKILSSSTENLEYELISKFLEVFINDDIWHKTLDYFKRKEDKYLQFVVIKLLAVVMHTFPVQVFKLRLEILVKSLLQNAEKENHMHYLDLFAKLIEYNSSANANENKDNCKCKCTVPGIIISSKDILGILSCELSQNIIFLIFYSKLKGDSLNYTGEEIFEEVVINAISEGFCHLLPTENKICTFCSSVSGTPNLLGESNIKSDVISKKVIFIIFSLLGEFQNFICKKLAKEECEIFFQAHEIFVEAKDMLLLSPTDNSKFVFVTDASNYAGSNQRLVTYSSSSSSDEEYLNVEQNNIISSENKFVFRTLSVLSNLRKRIQKTCSCKRI</sequence>
<proteinExistence type="predicted"/>
<gene>
    <name evidence="1" type="ORF">CEXT_267411</name>
</gene>
<evidence type="ECO:0000313" key="2">
    <source>
        <dbReference type="Proteomes" id="UP001054945"/>
    </source>
</evidence>
<organism evidence="1 2">
    <name type="scientific">Caerostris extrusa</name>
    <name type="common">Bark spider</name>
    <name type="synonym">Caerostris bankana</name>
    <dbReference type="NCBI Taxonomy" id="172846"/>
    <lineage>
        <taxon>Eukaryota</taxon>
        <taxon>Metazoa</taxon>
        <taxon>Ecdysozoa</taxon>
        <taxon>Arthropoda</taxon>
        <taxon>Chelicerata</taxon>
        <taxon>Arachnida</taxon>
        <taxon>Araneae</taxon>
        <taxon>Araneomorphae</taxon>
        <taxon>Entelegynae</taxon>
        <taxon>Araneoidea</taxon>
        <taxon>Araneidae</taxon>
        <taxon>Caerostris</taxon>
    </lineage>
</organism>